<keyword evidence="1" id="KW-0732">Signal</keyword>
<evidence type="ECO:0000313" key="2">
    <source>
        <dbReference type="EMBL" id="PYI25499.1"/>
    </source>
</evidence>
<protein>
    <submittedName>
        <fullName evidence="2">Uncharacterized protein</fullName>
    </submittedName>
</protein>
<organism evidence="2 3">
    <name type="scientific">Aspergillus indologenus CBS 114.80</name>
    <dbReference type="NCBI Taxonomy" id="1450541"/>
    <lineage>
        <taxon>Eukaryota</taxon>
        <taxon>Fungi</taxon>
        <taxon>Dikarya</taxon>
        <taxon>Ascomycota</taxon>
        <taxon>Pezizomycotina</taxon>
        <taxon>Eurotiomycetes</taxon>
        <taxon>Eurotiomycetidae</taxon>
        <taxon>Eurotiales</taxon>
        <taxon>Aspergillaceae</taxon>
        <taxon>Aspergillus</taxon>
        <taxon>Aspergillus subgen. Circumdati</taxon>
    </lineage>
</organism>
<reference evidence="2 3" key="1">
    <citation type="submission" date="2018-02" db="EMBL/GenBank/DDBJ databases">
        <title>The genomes of Aspergillus section Nigri reveals drivers in fungal speciation.</title>
        <authorList>
            <consortium name="DOE Joint Genome Institute"/>
            <person name="Vesth T.C."/>
            <person name="Nybo J."/>
            <person name="Theobald S."/>
            <person name="Brandl J."/>
            <person name="Frisvad J.C."/>
            <person name="Nielsen K.F."/>
            <person name="Lyhne E.K."/>
            <person name="Kogle M.E."/>
            <person name="Kuo A."/>
            <person name="Riley R."/>
            <person name="Clum A."/>
            <person name="Nolan M."/>
            <person name="Lipzen A."/>
            <person name="Salamov A."/>
            <person name="Henrissat B."/>
            <person name="Wiebenga A."/>
            <person name="De vries R.P."/>
            <person name="Grigoriev I.V."/>
            <person name="Mortensen U.H."/>
            <person name="Andersen M.R."/>
            <person name="Baker S.E."/>
        </authorList>
    </citation>
    <scope>NUCLEOTIDE SEQUENCE [LARGE SCALE GENOMIC DNA]</scope>
    <source>
        <strain evidence="2 3">CBS 114.80</strain>
    </source>
</reference>
<proteinExistence type="predicted"/>
<evidence type="ECO:0000256" key="1">
    <source>
        <dbReference type="SAM" id="SignalP"/>
    </source>
</evidence>
<dbReference type="EMBL" id="KZ825643">
    <property type="protein sequence ID" value="PYI25499.1"/>
    <property type="molecule type" value="Genomic_DNA"/>
</dbReference>
<evidence type="ECO:0000313" key="3">
    <source>
        <dbReference type="Proteomes" id="UP000248817"/>
    </source>
</evidence>
<feature type="signal peptide" evidence="1">
    <location>
        <begin position="1"/>
        <end position="23"/>
    </location>
</feature>
<feature type="chain" id="PRO_5015877165" evidence="1">
    <location>
        <begin position="24"/>
        <end position="84"/>
    </location>
</feature>
<sequence>MQWMFYSFILADLFALYVRITTGEWSPHARYFLLCTHLALWARALQAEILHQVDAVDEGLAKDFNAAARCLMNPVRHLQMTTSA</sequence>
<keyword evidence="3" id="KW-1185">Reference proteome</keyword>
<name>A0A2V5HM54_9EURO</name>
<gene>
    <name evidence="2" type="ORF">BP00DRAFT_452062</name>
</gene>
<dbReference type="Proteomes" id="UP000248817">
    <property type="component" value="Unassembled WGS sequence"/>
</dbReference>
<accession>A0A2V5HM54</accession>
<dbReference type="AlphaFoldDB" id="A0A2V5HM54"/>